<keyword evidence="3" id="KW-0479">Metal-binding</keyword>
<keyword evidence="5" id="KW-1185">Reference proteome</keyword>
<feature type="active site" evidence="3">
    <location>
        <position position="33"/>
    </location>
</feature>
<evidence type="ECO:0000256" key="1">
    <source>
        <dbReference type="ARBA" id="ARBA00022679"/>
    </source>
</evidence>
<dbReference type="NCBIfam" id="NF011403">
    <property type="entry name" value="PRK14828.1"/>
    <property type="match status" value="1"/>
</dbReference>
<evidence type="ECO:0000313" key="4">
    <source>
        <dbReference type="EMBL" id="MFC4337258.1"/>
    </source>
</evidence>
<feature type="active site" description="Proton acceptor" evidence="3">
    <location>
        <position position="82"/>
    </location>
</feature>
<dbReference type="Pfam" id="PF01255">
    <property type="entry name" value="Prenyltransf"/>
    <property type="match status" value="1"/>
</dbReference>
<keyword evidence="1 3" id="KW-0808">Transferase</keyword>
<evidence type="ECO:0000313" key="5">
    <source>
        <dbReference type="Proteomes" id="UP001595823"/>
    </source>
</evidence>
<feature type="binding site" evidence="3">
    <location>
        <begin position="34"/>
        <end position="37"/>
    </location>
    <ligand>
        <name>substrate</name>
    </ligand>
</feature>
<comment type="subunit">
    <text evidence="3">Homodimer.</text>
</comment>
<dbReference type="InterPro" id="IPR018520">
    <property type="entry name" value="UPP_synth-like_CS"/>
</dbReference>
<accession>A0ABV8U2D0</accession>
<dbReference type="Proteomes" id="UP001595823">
    <property type="component" value="Unassembled WGS sequence"/>
</dbReference>
<keyword evidence="3" id="KW-0460">Magnesium</keyword>
<dbReference type="EC" id="2.5.1.-" evidence="3"/>
<dbReference type="CDD" id="cd00475">
    <property type="entry name" value="Cis_IPPS"/>
    <property type="match status" value="1"/>
</dbReference>
<dbReference type="PANTHER" id="PTHR10291">
    <property type="entry name" value="DEHYDRODOLICHYL DIPHOSPHATE SYNTHASE FAMILY MEMBER"/>
    <property type="match status" value="1"/>
</dbReference>
<dbReference type="SUPFAM" id="SSF64005">
    <property type="entry name" value="Undecaprenyl diphosphate synthase"/>
    <property type="match status" value="1"/>
</dbReference>
<name>A0ABV8U2D0_9ACTN</name>
<comment type="similarity">
    <text evidence="2">Belongs to the UPP synthase family. Z-FPP synthase subfamily.</text>
</comment>
<dbReference type="HAMAP" id="MF_01139">
    <property type="entry name" value="ISPT"/>
    <property type="match status" value="1"/>
</dbReference>
<feature type="binding site" evidence="3">
    <location>
        <position position="204"/>
    </location>
    <ligand>
        <name>substrate</name>
    </ligand>
</feature>
<dbReference type="GO" id="GO:0016740">
    <property type="term" value="F:transferase activity"/>
    <property type="evidence" value="ECO:0007669"/>
    <property type="project" value="UniProtKB-KW"/>
</dbReference>
<feature type="binding site" evidence="3">
    <location>
        <position position="85"/>
    </location>
    <ligand>
        <name>substrate</name>
    </ligand>
</feature>
<dbReference type="Gene3D" id="3.40.1180.10">
    <property type="entry name" value="Decaprenyl diphosphate synthase-like"/>
    <property type="match status" value="1"/>
</dbReference>
<comment type="cofactor">
    <cofactor evidence="3">
        <name>Mg(2+)</name>
        <dbReference type="ChEBI" id="CHEBI:18420"/>
    </cofactor>
    <text evidence="3">Binds 2 magnesium ions per subunit.</text>
</comment>
<feature type="binding site" evidence="3">
    <location>
        <position position="38"/>
    </location>
    <ligand>
        <name>substrate</name>
    </ligand>
</feature>
<comment type="caution">
    <text evidence="3">Lacks conserved residue(s) required for the propagation of feature annotation.</text>
</comment>
<sequence>MVFSNLLYKIYEGRLNRQLDGLPRPQHIGVMIDGNRRWAREMGLADPSDGHRAGAKHVKNLLAWSEEVGIDHVTIYLLSTENLSRPESEVQPLLDIIVRLASELAEPDQPWKLKMVGALDQLDNRHARQLKNVEESTAHKSGVKVNLAICYGGKQEIADAVRSYLCEQADRGRDLADVASDIDVEAIADHLYTTGQPDPDLIIRTSGEQRISGFLLWQSAYSEFYFCDTNWPGFRRVDFLRAMRSFATRNRRYGK</sequence>
<comment type="caution">
    <text evidence="4">The sequence shown here is derived from an EMBL/GenBank/DDBJ whole genome shotgun (WGS) entry which is preliminary data.</text>
</comment>
<reference evidence="5" key="1">
    <citation type="journal article" date="2019" name="Int. J. Syst. Evol. Microbiol.">
        <title>The Global Catalogue of Microorganisms (GCM) 10K type strain sequencing project: providing services to taxonomists for standard genome sequencing and annotation.</title>
        <authorList>
            <consortium name="The Broad Institute Genomics Platform"/>
            <consortium name="The Broad Institute Genome Sequencing Center for Infectious Disease"/>
            <person name="Wu L."/>
            <person name="Ma J."/>
        </authorList>
    </citation>
    <scope>NUCLEOTIDE SEQUENCE [LARGE SCALE GENOMIC DNA]</scope>
    <source>
        <strain evidence="5">IBRC-M 10908</strain>
    </source>
</reference>
<feature type="binding site" evidence="3">
    <location>
        <position position="223"/>
    </location>
    <ligand>
        <name>Mg(2+)</name>
        <dbReference type="ChEBI" id="CHEBI:18420"/>
    </ligand>
</feature>
<comment type="function">
    <text evidence="3">Catalyzes the condensation of isopentenyl diphosphate (IPP) with allylic pyrophosphates generating different type of terpenoids.</text>
</comment>
<dbReference type="RefSeq" id="WP_380624059.1">
    <property type="nucleotide sequence ID" value="NZ_JBHSDK010000028.1"/>
</dbReference>
<feature type="binding site" evidence="3">
    <location>
        <position position="51"/>
    </location>
    <ligand>
        <name>substrate</name>
    </ligand>
</feature>
<feature type="binding site" evidence="3">
    <location>
        <begin position="79"/>
        <end position="81"/>
    </location>
    <ligand>
        <name>substrate</name>
    </ligand>
</feature>
<dbReference type="InterPro" id="IPR036424">
    <property type="entry name" value="UPP_synth-like_sf"/>
</dbReference>
<evidence type="ECO:0000256" key="2">
    <source>
        <dbReference type="ARBA" id="ARBA00038453"/>
    </source>
</evidence>
<dbReference type="EMBL" id="JBHSDK010000028">
    <property type="protein sequence ID" value="MFC4337258.1"/>
    <property type="molecule type" value="Genomic_DNA"/>
</dbReference>
<dbReference type="InterPro" id="IPR001441">
    <property type="entry name" value="UPP_synth-like"/>
</dbReference>
<protein>
    <recommendedName>
        <fullName evidence="3">Isoprenyl transferase</fullName>
        <ecNumber evidence="3">2.5.1.-</ecNumber>
    </recommendedName>
</protein>
<proteinExistence type="inferred from homology"/>
<organism evidence="4 5">
    <name type="scientific">Salininema proteolyticum</name>
    <dbReference type="NCBI Taxonomy" id="1607685"/>
    <lineage>
        <taxon>Bacteria</taxon>
        <taxon>Bacillati</taxon>
        <taxon>Actinomycetota</taxon>
        <taxon>Actinomycetes</taxon>
        <taxon>Glycomycetales</taxon>
        <taxon>Glycomycetaceae</taxon>
        <taxon>Salininema</taxon>
    </lineage>
</organism>
<gene>
    <name evidence="4" type="ORF">ACFPET_18815</name>
</gene>
<dbReference type="PANTHER" id="PTHR10291:SF43">
    <property type="entry name" value="DEHYDRODOLICHYL DIPHOSPHATE SYNTHASE COMPLEX SUBUNIT DHDDS"/>
    <property type="match status" value="1"/>
</dbReference>
<dbReference type="PROSITE" id="PS01066">
    <property type="entry name" value="UPP_SYNTHASE"/>
    <property type="match status" value="1"/>
</dbReference>
<evidence type="ECO:0000256" key="3">
    <source>
        <dbReference type="HAMAP-Rule" id="MF_01139"/>
    </source>
</evidence>
<feature type="binding site" evidence="3">
    <location>
        <position position="33"/>
    </location>
    <ligand>
        <name>Mg(2+)</name>
        <dbReference type="ChEBI" id="CHEBI:18420"/>
    </ligand>
</feature>
<feature type="binding site" evidence="3">
    <location>
        <begin position="210"/>
        <end position="212"/>
    </location>
    <ligand>
        <name>substrate</name>
    </ligand>
</feature>
<dbReference type="NCBIfam" id="TIGR00055">
    <property type="entry name" value="uppS"/>
    <property type="match status" value="1"/>
</dbReference>